<evidence type="ECO:0000256" key="8">
    <source>
        <dbReference type="ARBA" id="ARBA00023014"/>
    </source>
</evidence>
<evidence type="ECO:0000259" key="9">
    <source>
        <dbReference type="PROSITE" id="PS51379"/>
    </source>
</evidence>
<evidence type="ECO:0000256" key="6">
    <source>
        <dbReference type="ARBA" id="ARBA00023002"/>
    </source>
</evidence>
<dbReference type="PROSITE" id="PS51379">
    <property type="entry name" value="4FE4S_FER_2"/>
    <property type="match status" value="3"/>
</dbReference>
<protein>
    <submittedName>
        <fullName evidence="10">4Fe-4S ferredoxin</fullName>
    </submittedName>
</protein>
<evidence type="ECO:0000256" key="5">
    <source>
        <dbReference type="ARBA" id="ARBA00022827"/>
    </source>
</evidence>
<evidence type="ECO:0000313" key="10">
    <source>
        <dbReference type="EMBL" id="BBO77336.1"/>
    </source>
</evidence>
<dbReference type="GO" id="GO:0016491">
    <property type="term" value="F:oxidoreductase activity"/>
    <property type="evidence" value="ECO:0007669"/>
    <property type="project" value="UniProtKB-KW"/>
</dbReference>
<evidence type="ECO:0000256" key="3">
    <source>
        <dbReference type="ARBA" id="ARBA00022485"/>
    </source>
</evidence>
<gene>
    <name evidence="10" type="ORF">DSCW_47530</name>
</gene>
<dbReference type="Pfam" id="PF14691">
    <property type="entry name" value="Fer4_20"/>
    <property type="match status" value="1"/>
</dbReference>
<evidence type="ECO:0000313" key="11">
    <source>
        <dbReference type="Proteomes" id="UP000427769"/>
    </source>
</evidence>
<comment type="cofactor">
    <cofactor evidence="1">
        <name>FAD</name>
        <dbReference type="ChEBI" id="CHEBI:57692"/>
    </cofactor>
</comment>
<name>A0A5K7Z6B7_9BACT</name>
<dbReference type="Gene3D" id="3.40.50.720">
    <property type="entry name" value="NAD(P)-binding Rossmann-like Domain"/>
    <property type="match status" value="1"/>
</dbReference>
<dbReference type="Gene3D" id="3.50.50.60">
    <property type="entry name" value="FAD/NAD(P)-binding domain"/>
    <property type="match status" value="4"/>
</dbReference>
<evidence type="ECO:0000256" key="1">
    <source>
        <dbReference type="ARBA" id="ARBA00001974"/>
    </source>
</evidence>
<dbReference type="Gene3D" id="1.10.1060.10">
    <property type="entry name" value="Alpha-helical ferredoxin"/>
    <property type="match status" value="1"/>
</dbReference>
<dbReference type="InterPro" id="IPR017900">
    <property type="entry name" value="4Fe4S_Fe_S_CS"/>
</dbReference>
<dbReference type="SUPFAM" id="SSF51971">
    <property type="entry name" value="Nucleotide-binding domain"/>
    <property type="match status" value="4"/>
</dbReference>
<dbReference type="Pfam" id="PF12838">
    <property type="entry name" value="Fer4_7"/>
    <property type="match status" value="1"/>
</dbReference>
<dbReference type="SUPFAM" id="SSF46548">
    <property type="entry name" value="alpha-helical ferredoxin"/>
    <property type="match status" value="2"/>
</dbReference>
<keyword evidence="11" id="KW-1185">Reference proteome</keyword>
<proteinExistence type="inferred from homology"/>
<keyword evidence="6" id="KW-0560">Oxidoreductase</keyword>
<keyword evidence="8" id="KW-0411">Iron-sulfur</keyword>
<reference evidence="10 11" key="1">
    <citation type="submission" date="2019-11" db="EMBL/GenBank/DDBJ databases">
        <title>Comparative genomics of hydrocarbon-degrading Desulfosarcina strains.</title>
        <authorList>
            <person name="Watanabe M."/>
            <person name="Kojima H."/>
            <person name="Fukui M."/>
        </authorList>
    </citation>
    <scope>NUCLEOTIDE SEQUENCE [LARGE SCALE GENOMIC DNA]</scope>
    <source>
        <strain evidence="10 11">PP31</strain>
    </source>
</reference>
<dbReference type="SUPFAM" id="SSF54862">
    <property type="entry name" value="4Fe-4S ferredoxins"/>
    <property type="match status" value="1"/>
</dbReference>
<dbReference type="InterPro" id="IPR039650">
    <property type="entry name" value="HdrA-like"/>
</dbReference>
<keyword evidence="7" id="KW-0408">Iron</keyword>
<keyword evidence="3" id="KW-0004">4Fe-4S</keyword>
<feature type="domain" description="4Fe-4S ferredoxin-type" evidence="9">
    <location>
        <begin position="1439"/>
        <end position="1468"/>
    </location>
</feature>
<dbReference type="InterPro" id="IPR017896">
    <property type="entry name" value="4Fe4S_Fe-S-bd"/>
</dbReference>
<organism evidence="10 11">
    <name type="scientific">Desulfosarcina widdelii</name>
    <dbReference type="NCBI Taxonomy" id="947919"/>
    <lineage>
        <taxon>Bacteria</taxon>
        <taxon>Pseudomonadati</taxon>
        <taxon>Thermodesulfobacteriota</taxon>
        <taxon>Desulfobacteria</taxon>
        <taxon>Desulfobacterales</taxon>
        <taxon>Desulfosarcinaceae</taxon>
        <taxon>Desulfosarcina</taxon>
    </lineage>
</organism>
<dbReference type="PRINTS" id="PR00419">
    <property type="entry name" value="ADXRDTASE"/>
</dbReference>
<dbReference type="Proteomes" id="UP000427769">
    <property type="component" value="Chromosome"/>
</dbReference>
<dbReference type="RefSeq" id="WP_155306096.1">
    <property type="nucleotide sequence ID" value="NZ_AP021875.1"/>
</dbReference>
<dbReference type="InterPro" id="IPR028261">
    <property type="entry name" value="DPD_II"/>
</dbReference>
<keyword evidence="5" id="KW-0274">FAD</keyword>
<dbReference type="SUPFAM" id="SSF51905">
    <property type="entry name" value="FAD/NAD(P)-binding domain"/>
    <property type="match status" value="1"/>
</dbReference>
<dbReference type="PANTHER" id="PTHR43498">
    <property type="entry name" value="FERREDOXIN:COB-COM HETERODISULFIDE REDUCTASE SUBUNIT A"/>
    <property type="match status" value="1"/>
</dbReference>
<dbReference type="KEGG" id="dwd:DSCW_47530"/>
<feature type="domain" description="4Fe-4S ferredoxin-type" evidence="9">
    <location>
        <begin position="100"/>
        <end position="129"/>
    </location>
</feature>
<feature type="domain" description="4Fe-4S ferredoxin-type" evidence="9">
    <location>
        <begin position="1403"/>
        <end position="1432"/>
    </location>
</feature>
<dbReference type="Pfam" id="PF00037">
    <property type="entry name" value="Fer4"/>
    <property type="match status" value="1"/>
</dbReference>
<dbReference type="Pfam" id="PF07992">
    <property type="entry name" value="Pyr_redox_2"/>
    <property type="match status" value="3"/>
</dbReference>
<dbReference type="EMBL" id="AP021875">
    <property type="protein sequence ID" value="BBO77336.1"/>
    <property type="molecule type" value="Genomic_DNA"/>
</dbReference>
<dbReference type="InterPro" id="IPR036188">
    <property type="entry name" value="FAD/NAD-bd_sf"/>
</dbReference>
<dbReference type="GO" id="GO:0051539">
    <property type="term" value="F:4 iron, 4 sulfur cluster binding"/>
    <property type="evidence" value="ECO:0007669"/>
    <property type="project" value="UniProtKB-KW"/>
</dbReference>
<dbReference type="InterPro" id="IPR009051">
    <property type="entry name" value="Helical_ferredxn"/>
</dbReference>
<evidence type="ECO:0000256" key="4">
    <source>
        <dbReference type="ARBA" id="ARBA00022723"/>
    </source>
</evidence>
<dbReference type="InterPro" id="IPR023753">
    <property type="entry name" value="FAD/NAD-binding_dom"/>
</dbReference>
<keyword evidence="4" id="KW-0479">Metal-binding</keyword>
<dbReference type="OrthoDB" id="9766627at2"/>
<dbReference type="PROSITE" id="PS00198">
    <property type="entry name" value="4FE4S_FER_1"/>
    <property type="match status" value="3"/>
</dbReference>
<accession>A0A5K7Z6B7</accession>
<dbReference type="GO" id="GO:0046872">
    <property type="term" value="F:metal ion binding"/>
    <property type="evidence" value="ECO:0007669"/>
    <property type="project" value="UniProtKB-KW"/>
</dbReference>
<dbReference type="Pfam" id="PF13450">
    <property type="entry name" value="NAD_binding_8"/>
    <property type="match status" value="1"/>
</dbReference>
<keyword evidence="5" id="KW-0285">Flavoprotein</keyword>
<sequence length="1484" mass="161034">MKENVNGSVLIVGGGIAGMQSALDLANSGYYVYLLEKSPAIGGVMAQLDKTFPTNDCAMCIMSPILVEVGRHVNIELITYADLERVDGNPGNFHVTINKRAAYIDADLCTGCGECSQNCPVSLPDEYNLSLIDRKATYKQYAQAIPINYTIQKVDKAPCRLACPAGINVQGYVQMVGQGKYEEALSIIMEDLPLPGVLGRICPHGCEDACRRCEVDQPVAIRDLKRLAADQFDARNIEIPMAEKRDERVAIIGSGPAGLSAAYQLARRGIMSTIYEALPKAGGMLRVGIPDHRLPPEVLDRDIEIITNLGVEIKTDTPLGGDLTVDSLFDQGFKAVYLALGAHKGITLGVPGEQADGVRQGVDFLREVNLTGKAPVGKHVAIVGGGNVAIDVARSAVRLGAETVQIVYRRTRAEMPAWEEEIQAAETEGVSLTYLAAPQEILVTDGKVSGMRCIRMELGEPDSSGRRRPVPVPGSEYDLEIDQLIPAIGQRPDLSCIDEVDGLEFTRWSTTEVDPITYATGREGVFAGGDLQTGPWVAIGAIAAGKEAAESIVRYLDGADMAAGREPIEREDPVYRPVPEGEPAKARARVRELEPEARRGNFDEVELGLDEEAGKAEAQRCLNCGYCCECYQCVEACGAGAVTLETHQMKDRKIALDVGSVILSPGFTPYNPSGLDFYAYDKNPNVMTSIEFERILGASGPTTGHLVRLSDHKEPKKIAWLQCVGSRDQNRCDNAYCSSVCCMYAIKEAVIAKEHSAQPLDCAIFYMDMRTHGKDFERAYNDAKGKHGIRFVRSRVHTVDTVPGTQDVLVRYVLEDGQTVQEQFDMLILSVGLEISRDLVDLAERLEISLTPGKFCATSSFSPVATSKPGVFVCGAFQGPRDIPQSVVDASAAAVAAGELLSDAKFTLTKTKETVPQINVAGERPRVGVFVCHCGINIGGIVDVPAVRDYAATLPYVEYVADNLYTCSQDTQDIMTEIIAEKKLNRVVVAACTPKTHEPLFQETLINAGLNKYLFEFVNIRNHDSWVHRNNPDLATAKANDLVRMAIAKVALMEPLEEAELTIGQSAMVIGGGISGMAAALSLANQGYETHLVEQTDRLGGQALNLFRTADGEDIGARLRQMVADVEQNNNIRVHYDSTLSQVDGFVGSFVSTLNAKDAETSVDHGVTVIATGAQALVPNEYGYGSSSKILTSLELDRRFIEKDSALDAMGTAVFIQCVGSRETERPYCSRVCCTHSIDNALLLKQRNPKMNVFILYRDIRTYGEREYLYKEAREKGIIFIRYQVDDKPQVKVDRDTVSVTVKDHVLGRPIEIETDLLTLATAIVPPNNEALAQFFKIPVNDDGFFVEKHAKLGPSDFATDGVFLCGLAHYPKPIDEAIAQGKAAASRATTLLAQKSINTSGQVAKTDPMLCSACGVCVSICPYSAPSFIDAEARMHAGKAQINPVLCKGCGLCVAACRSGAIHLKGFDNDQIFAQIFELNQAV</sequence>
<dbReference type="Gene3D" id="3.30.70.20">
    <property type="match status" value="2"/>
</dbReference>
<dbReference type="PANTHER" id="PTHR43498:SF1">
    <property type="entry name" value="COB--COM HETERODISULFIDE REDUCTASE IRON-SULFUR SUBUNIT A"/>
    <property type="match status" value="1"/>
</dbReference>
<evidence type="ECO:0000256" key="2">
    <source>
        <dbReference type="ARBA" id="ARBA00006561"/>
    </source>
</evidence>
<evidence type="ECO:0000256" key="7">
    <source>
        <dbReference type="ARBA" id="ARBA00023004"/>
    </source>
</evidence>
<comment type="similarity">
    <text evidence="2">Belongs to the HdrA family.</text>
</comment>